<keyword evidence="2" id="KW-1185">Reference proteome</keyword>
<dbReference type="EMBL" id="CP017248">
    <property type="protein sequence ID" value="AOR29837.1"/>
    <property type="molecule type" value="Genomic_DNA"/>
</dbReference>
<evidence type="ECO:0000313" key="1">
    <source>
        <dbReference type="EMBL" id="AOR29837.1"/>
    </source>
</evidence>
<accession>A0A1D7Y2M2</accession>
<name>A0A1D7Y2M2_9ACTN</name>
<gene>
    <name evidence="1" type="ORF">BFF78_00930</name>
</gene>
<protein>
    <submittedName>
        <fullName evidence="1">Uncharacterized protein</fullName>
    </submittedName>
</protein>
<proteinExistence type="predicted"/>
<reference evidence="2" key="1">
    <citation type="submission" date="2016-09" db="EMBL/GenBank/DDBJ databases">
        <title>Streptomyces puniciscabiei strain:TW1S1 Genome sequencing and assembly.</title>
        <authorList>
            <person name="Kim M.-K."/>
            <person name="Kim S.B."/>
        </authorList>
    </citation>
    <scope>NUCLEOTIDE SEQUENCE [LARGE SCALE GENOMIC DNA]</scope>
    <source>
        <strain evidence="2">TW1S1</strain>
    </source>
</reference>
<sequence>MNTSTDWTYRVFEPHGSEGWRPYGSDPEQWHGVITAADTDEGARHAIGRIVADLMTEWERNGLHHAMHVRVFLWHDEAGEMEDADFVVEVRPRSDFDTA</sequence>
<dbReference type="KEGG" id="spun:BFF78_00930"/>
<organism evidence="1 2">
    <name type="scientific">Streptomyces fodineus</name>
    <dbReference type="NCBI Taxonomy" id="1904616"/>
    <lineage>
        <taxon>Bacteria</taxon>
        <taxon>Bacillati</taxon>
        <taxon>Actinomycetota</taxon>
        <taxon>Actinomycetes</taxon>
        <taxon>Kitasatosporales</taxon>
        <taxon>Streptomycetaceae</taxon>
        <taxon>Streptomyces</taxon>
    </lineage>
</organism>
<dbReference type="Proteomes" id="UP000094960">
    <property type="component" value="Chromosome"/>
</dbReference>
<dbReference type="RefSeq" id="WP_069776495.1">
    <property type="nucleotide sequence ID" value="NZ_CP017248.1"/>
</dbReference>
<evidence type="ECO:0000313" key="2">
    <source>
        <dbReference type="Proteomes" id="UP000094960"/>
    </source>
</evidence>
<dbReference type="AlphaFoldDB" id="A0A1D7Y2M2"/>